<name>A0A401ZGZ2_9CHLR</name>
<keyword evidence="3 5" id="KW-0238">DNA-binding</keyword>
<evidence type="ECO:0000256" key="4">
    <source>
        <dbReference type="ARBA" id="ARBA00023172"/>
    </source>
</evidence>
<proteinExistence type="inferred from homology"/>
<dbReference type="Pfam" id="PF00589">
    <property type="entry name" value="Phage_integrase"/>
    <property type="match status" value="1"/>
</dbReference>
<keyword evidence="2" id="KW-0229">DNA integration</keyword>
<dbReference type="EMBL" id="BIFQ01000001">
    <property type="protein sequence ID" value="GCE06155.1"/>
    <property type="molecule type" value="Genomic_DNA"/>
</dbReference>
<evidence type="ECO:0000256" key="1">
    <source>
        <dbReference type="ARBA" id="ARBA00008857"/>
    </source>
</evidence>
<evidence type="ECO:0000313" key="8">
    <source>
        <dbReference type="EMBL" id="GCE06155.1"/>
    </source>
</evidence>
<comment type="similarity">
    <text evidence="1">Belongs to the 'phage' integrase family.</text>
</comment>
<dbReference type="OrthoDB" id="156970at2"/>
<evidence type="ECO:0000256" key="5">
    <source>
        <dbReference type="PROSITE-ProRule" id="PRU01248"/>
    </source>
</evidence>
<dbReference type="SUPFAM" id="SSF56349">
    <property type="entry name" value="DNA breaking-rejoining enzymes"/>
    <property type="match status" value="1"/>
</dbReference>
<dbReference type="Gene3D" id="1.10.150.130">
    <property type="match status" value="1"/>
</dbReference>
<dbReference type="Gene3D" id="1.10.443.10">
    <property type="entry name" value="Intergrase catalytic core"/>
    <property type="match status" value="1"/>
</dbReference>
<dbReference type="GO" id="GO:0015074">
    <property type="term" value="P:DNA integration"/>
    <property type="evidence" value="ECO:0007669"/>
    <property type="project" value="UniProtKB-KW"/>
</dbReference>
<keyword evidence="4" id="KW-0233">DNA recombination</keyword>
<dbReference type="InterPro" id="IPR011010">
    <property type="entry name" value="DNA_brk_join_enz"/>
</dbReference>
<accession>A0A401ZGZ2</accession>
<keyword evidence="9" id="KW-1185">Reference proteome</keyword>
<evidence type="ECO:0000259" key="7">
    <source>
        <dbReference type="PROSITE" id="PS51900"/>
    </source>
</evidence>
<reference evidence="9" key="1">
    <citation type="submission" date="2018-12" db="EMBL/GenBank/DDBJ databases">
        <title>Tengunoibacter tsumagoiensis gen. nov., sp. nov., Dictyobacter kobayashii sp. nov., D. alpinus sp. nov., and D. joshuensis sp. nov. and description of Dictyobacteraceae fam. nov. within the order Ktedonobacterales isolated from Tengu-no-mugimeshi.</title>
        <authorList>
            <person name="Wang C.M."/>
            <person name="Zheng Y."/>
            <person name="Sakai Y."/>
            <person name="Toyoda A."/>
            <person name="Minakuchi Y."/>
            <person name="Abe K."/>
            <person name="Yokota A."/>
            <person name="Yabe S."/>
        </authorList>
    </citation>
    <scope>NUCLEOTIDE SEQUENCE [LARGE SCALE GENOMIC DNA]</scope>
    <source>
        <strain evidence="9">S-27</strain>
    </source>
</reference>
<comment type="caution">
    <text evidence="8">The sequence shown here is derived from an EMBL/GenBank/DDBJ whole genome shotgun (WGS) entry which is preliminary data.</text>
</comment>
<dbReference type="PANTHER" id="PTHR30349">
    <property type="entry name" value="PHAGE INTEGRASE-RELATED"/>
    <property type="match status" value="1"/>
</dbReference>
<evidence type="ECO:0000259" key="6">
    <source>
        <dbReference type="PROSITE" id="PS51898"/>
    </source>
</evidence>
<protein>
    <submittedName>
        <fullName evidence="8">Site-specific integrase</fullName>
    </submittedName>
</protein>
<dbReference type="Pfam" id="PF14659">
    <property type="entry name" value="Phage_int_SAM_3"/>
    <property type="match status" value="1"/>
</dbReference>
<evidence type="ECO:0000256" key="2">
    <source>
        <dbReference type="ARBA" id="ARBA00022908"/>
    </source>
</evidence>
<feature type="domain" description="Tyr recombinase" evidence="6">
    <location>
        <begin position="172"/>
        <end position="370"/>
    </location>
</feature>
<evidence type="ECO:0000256" key="3">
    <source>
        <dbReference type="ARBA" id="ARBA00023125"/>
    </source>
</evidence>
<dbReference type="InterPro" id="IPR010998">
    <property type="entry name" value="Integrase_recombinase_N"/>
</dbReference>
<dbReference type="PROSITE" id="PS51898">
    <property type="entry name" value="TYR_RECOMBINASE"/>
    <property type="match status" value="1"/>
</dbReference>
<dbReference type="InterPro" id="IPR013762">
    <property type="entry name" value="Integrase-like_cat_sf"/>
</dbReference>
<dbReference type="InterPro" id="IPR004107">
    <property type="entry name" value="Integrase_SAM-like_N"/>
</dbReference>
<feature type="domain" description="Core-binding (CB)" evidence="7">
    <location>
        <begin position="68"/>
        <end position="151"/>
    </location>
</feature>
<sequence length="382" mass="43414">MARQRKKSVRGGGSVFQRKDGRWEAKLKLEETGKYKSFYASSEKEAYRLLEEARLQQKMGTLATGPQQTLKDFLEYWLEDVEKPRIRISTYINNRVVVYKHLIPGLGHIKLHKLTALQLQSFYAQRLKSGMSASRAVRLNAVLHKALDHAKRLKLVGTNVSEDVELPRPAKYEGEVLDADQARILLQVAAERELDTLLALAVVTAMRLGEILVLRWTDIDMVKGELRVSGTVNYYPRYGFVEGKAKTKAGMRTIKIPLFIIELLKKHRLRQAEKKLAAGSAWVERNLVFCRKDGDFVRRSTLRNQITKLLQDAELPYVRFHDLRHSAATILLALGVPANVVQELLGHADISITLGTYGHVLPSMKRDVVDKMDGLYGNERPF</sequence>
<dbReference type="CDD" id="cd01189">
    <property type="entry name" value="INT_ICEBs1_C_like"/>
    <property type="match status" value="1"/>
</dbReference>
<dbReference type="Proteomes" id="UP000287224">
    <property type="component" value="Unassembled WGS sequence"/>
</dbReference>
<organism evidence="8 9">
    <name type="scientific">Dictyobacter aurantiacus</name>
    <dbReference type="NCBI Taxonomy" id="1936993"/>
    <lineage>
        <taxon>Bacteria</taxon>
        <taxon>Bacillati</taxon>
        <taxon>Chloroflexota</taxon>
        <taxon>Ktedonobacteria</taxon>
        <taxon>Ktedonobacterales</taxon>
        <taxon>Dictyobacteraceae</taxon>
        <taxon>Dictyobacter</taxon>
    </lineage>
</organism>
<dbReference type="GO" id="GO:0006310">
    <property type="term" value="P:DNA recombination"/>
    <property type="evidence" value="ECO:0007669"/>
    <property type="project" value="UniProtKB-KW"/>
</dbReference>
<dbReference type="AlphaFoldDB" id="A0A401ZGZ2"/>
<dbReference type="InterPro" id="IPR044068">
    <property type="entry name" value="CB"/>
</dbReference>
<gene>
    <name evidence="8" type="ORF">KDAU_34840</name>
</gene>
<dbReference type="InterPro" id="IPR050090">
    <property type="entry name" value="Tyrosine_recombinase_XerCD"/>
</dbReference>
<dbReference type="PANTHER" id="PTHR30349:SF64">
    <property type="entry name" value="PROPHAGE INTEGRASE INTD-RELATED"/>
    <property type="match status" value="1"/>
</dbReference>
<dbReference type="GO" id="GO:0003677">
    <property type="term" value="F:DNA binding"/>
    <property type="evidence" value="ECO:0007669"/>
    <property type="project" value="UniProtKB-UniRule"/>
</dbReference>
<dbReference type="RefSeq" id="WP_160145931.1">
    <property type="nucleotide sequence ID" value="NZ_BIFQ01000001.1"/>
</dbReference>
<evidence type="ECO:0000313" key="9">
    <source>
        <dbReference type="Proteomes" id="UP000287224"/>
    </source>
</evidence>
<dbReference type="InterPro" id="IPR002104">
    <property type="entry name" value="Integrase_catalytic"/>
</dbReference>
<dbReference type="PROSITE" id="PS51900">
    <property type="entry name" value="CB"/>
    <property type="match status" value="1"/>
</dbReference>